<organism evidence="1 2">
    <name type="scientific">Teratosphaeria destructans</name>
    <dbReference type="NCBI Taxonomy" id="418781"/>
    <lineage>
        <taxon>Eukaryota</taxon>
        <taxon>Fungi</taxon>
        <taxon>Dikarya</taxon>
        <taxon>Ascomycota</taxon>
        <taxon>Pezizomycotina</taxon>
        <taxon>Dothideomycetes</taxon>
        <taxon>Dothideomycetidae</taxon>
        <taxon>Mycosphaerellales</taxon>
        <taxon>Teratosphaeriaceae</taxon>
        <taxon>Teratosphaeria</taxon>
    </lineage>
</organism>
<name>A0A9W7SRJ8_9PEZI</name>
<dbReference type="Proteomes" id="UP001138500">
    <property type="component" value="Unassembled WGS sequence"/>
</dbReference>
<dbReference type="EMBL" id="RIBY02001890">
    <property type="protein sequence ID" value="KAH9827309.1"/>
    <property type="molecule type" value="Genomic_DNA"/>
</dbReference>
<evidence type="ECO:0000313" key="1">
    <source>
        <dbReference type="EMBL" id="KAH9827309.1"/>
    </source>
</evidence>
<accession>A0A9W7SRJ8</accession>
<gene>
    <name evidence="1" type="ORF">Tdes44962_MAKER02935</name>
</gene>
<protein>
    <submittedName>
        <fullName evidence="1">Uncharacterized protein</fullName>
    </submittedName>
</protein>
<reference evidence="1 2" key="2">
    <citation type="journal article" date="2021" name="Curr. Genet.">
        <title>Genetic response to nitrogen starvation in the aggressive Eucalyptus foliar pathogen Teratosphaeria destructans.</title>
        <authorList>
            <person name="Havenga M."/>
            <person name="Wingfield B.D."/>
            <person name="Wingfield M.J."/>
            <person name="Dreyer L.L."/>
            <person name="Roets F."/>
            <person name="Aylward J."/>
        </authorList>
    </citation>
    <scope>NUCLEOTIDE SEQUENCE [LARGE SCALE GENOMIC DNA]</scope>
    <source>
        <strain evidence="1">CMW44962</strain>
    </source>
</reference>
<sequence>MFLHAARLGSSAVKCLTPELQLNSSKMSPPFMWFVLKLSRNVSTSPSASKLDEAKLSSASCLIPLFLVGLALLTRPLVTAARPVHISTRSRTREENRLHDLLFKASFFGVFGLRGVLVLALRGASTRPRAPLSTSCLRTADSFLILRKRFSRVSYVVPK</sequence>
<evidence type="ECO:0000313" key="2">
    <source>
        <dbReference type="Proteomes" id="UP001138500"/>
    </source>
</evidence>
<keyword evidence="2" id="KW-1185">Reference proteome</keyword>
<comment type="caution">
    <text evidence="1">The sequence shown here is derived from an EMBL/GenBank/DDBJ whole genome shotgun (WGS) entry which is preliminary data.</text>
</comment>
<reference evidence="1 2" key="1">
    <citation type="journal article" date="2018" name="IMA Fungus">
        <title>IMA Genome-F 10: Nine draft genome sequences of Claviceps purpurea s.lat., including C. arundinis, C. humidiphila, and C. cf. spartinae, pseudomolecules for the pitch canker pathogen Fusarium circinatum, draft genome of Davidsoniella eucalypti, Grosmannia galeiformis, Quambalaria eucalypti, and Teratosphaeria destructans.</title>
        <authorList>
            <person name="Wingfield B.D."/>
            <person name="Liu M."/>
            <person name="Nguyen H.D."/>
            <person name="Lane F.A."/>
            <person name="Morgan S.W."/>
            <person name="De Vos L."/>
            <person name="Wilken P.M."/>
            <person name="Duong T.A."/>
            <person name="Aylward J."/>
            <person name="Coetzee M.P."/>
            <person name="Dadej K."/>
            <person name="De Beer Z.W."/>
            <person name="Findlay W."/>
            <person name="Havenga M."/>
            <person name="Kolarik M."/>
            <person name="Menzies J.G."/>
            <person name="Naidoo K."/>
            <person name="Pochopski O."/>
            <person name="Shoukouhi P."/>
            <person name="Santana Q.C."/>
            <person name="Seifert K.A."/>
            <person name="Soal N."/>
            <person name="Steenkamp E.T."/>
            <person name="Tatham C.T."/>
            <person name="van der Nest M.A."/>
            <person name="Wingfield M.J."/>
        </authorList>
    </citation>
    <scope>NUCLEOTIDE SEQUENCE [LARGE SCALE GENOMIC DNA]</scope>
    <source>
        <strain evidence="1">CMW44962</strain>
    </source>
</reference>
<dbReference type="AlphaFoldDB" id="A0A9W7SRJ8"/>
<proteinExistence type="predicted"/>